<evidence type="ECO:0000313" key="1">
    <source>
        <dbReference type="EMBL" id="MBP1857403.1"/>
    </source>
</evidence>
<dbReference type="Proteomes" id="UP000823786">
    <property type="component" value="Unassembled WGS sequence"/>
</dbReference>
<organism evidence="1 2">
    <name type="scientific">Rhizobium herbae</name>
    <dbReference type="NCBI Taxonomy" id="508661"/>
    <lineage>
        <taxon>Bacteria</taxon>
        <taxon>Pseudomonadati</taxon>
        <taxon>Pseudomonadota</taxon>
        <taxon>Alphaproteobacteria</taxon>
        <taxon>Hyphomicrobiales</taxon>
        <taxon>Rhizobiaceae</taxon>
        <taxon>Rhizobium/Agrobacterium group</taxon>
        <taxon>Rhizobium</taxon>
    </lineage>
</organism>
<gene>
    <name evidence="1" type="ORF">J2Z75_000883</name>
</gene>
<proteinExistence type="predicted"/>
<sequence length="78" mass="8819">MRKTRPGGDCFHDGRLNGRVVFFCQADWICTGYKFTVLSSREEEMAKGLLSGGEMKFYPQGALTRQETNSVRPKPRSS</sequence>
<protein>
    <submittedName>
        <fullName evidence="1">Uncharacterized protein</fullName>
    </submittedName>
</protein>
<reference evidence="1 2" key="1">
    <citation type="submission" date="2021-03" db="EMBL/GenBank/DDBJ databases">
        <title>Genomic Encyclopedia of Type Strains, Phase IV (KMG-IV): sequencing the most valuable type-strain genomes for metagenomic binning, comparative biology and taxonomic classification.</title>
        <authorList>
            <person name="Goeker M."/>
        </authorList>
    </citation>
    <scope>NUCLEOTIDE SEQUENCE [LARGE SCALE GENOMIC DNA]</scope>
    <source>
        <strain evidence="1 2">DSM 26427</strain>
    </source>
</reference>
<dbReference type="EMBL" id="JAGGJV010000001">
    <property type="protein sequence ID" value="MBP1857403.1"/>
    <property type="molecule type" value="Genomic_DNA"/>
</dbReference>
<name>A0ABS4EHI0_9HYPH</name>
<comment type="caution">
    <text evidence="1">The sequence shown here is derived from an EMBL/GenBank/DDBJ whole genome shotgun (WGS) entry which is preliminary data.</text>
</comment>
<evidence type="ECO:0000313" key="2">
    <source>
        <dbReference type="Proteomes" id="UP000823786"/>
    </source>
</evidence>
<accession>A0ABS4EHI0</accession>
<keyword evidence="2" id="KW-1185">Reference proteome</keyword>